<sequence>MKGGEKLPNNNFRTTMDVEGNAISIISNGFKDNDYISLTDIARYKNSDSTADVIKNWMRSRNTIEFLGLWEKLYNPDFKLVEFDQFRNESGANAFVLSPQKWIKSTSAIGITSKSGRYGGTFAHKDIAFEFASWVSSEFKLYIIKEYQRLKEDENSRLSIEWNVNRTLSKINYKIHTDAIKENLIPHALPKSRIGFTYASEADLLNVALFDMTAKEWRQTNPDKKGNIRDYATLEQLIVMANLESYNAQLIGAGIEQSARLVELNKMAQIQMKSLLKNNSAKRLESTKSLLEGED</sequence>
<proteinExistence type="predicted"/>
<dbReference type="OrthoDB" id="9810290at2"/>
<comment type="caution">
    <text evidence="2">The sequence shown here is derived from an EMBL/GenBank/DDBJ whole genome shotgun (WGS) entry which is preliminary data.</text>
</comment>
<name>A0A4Z0W0D8_9BACT</name>
<evidence type="ECO:0000259" key="1">
    <source>
        <dbReference type="PROSITE" id="PS51301"/>
    </source>
</evidence>
<feature type="domain" description="KilA-N" evidence="1">
    <location>
        <begin position="12"/>
        <end position="150"/>
    </location>
</feature>
<dbReference type="PROSITE" id="PS51301">
    <property type="entry name" value="KILA_N"/>
    <property type="match status" value="1"/>
</dbReference>
<dbReference type="Pfam" id="PF04383">
    <property type="entry name" value="KilA-N"/>
    <property type="match status" value="1"/>
</dbReference>
<dbReference type="InterPro" id="IPR018004">
    <property type="entry name" value="KilA/APSES_HTH"/>
</dbReference>
<organism evidence="2 3">
    <name type="scientific">Geotoga petraea</name>
    <dbReference type="NCBI Taxonomy" id="28234"/>
    <lineage>
        <taxon>Bacteria</taxon>
        <taxon>Thermotogati</taxon>
        <taxon>Thermotogota</taxon>
        <taxon>Thermotogae</taxon>
        <taxon>Petrotogales</taxon>
        <taxon>Petrotogaceae</taxon>
        <taxon>Geotoga</taxon>
    </lineage>
</organism>
<accession>A0A4Z0W0D8</accession>
<reference evidence="2 3" key="1">
    <citation type="submission" date="2019-04" db="EMBL/GenBank/DDBJ databases">
        <title>Draft genome sequence data and analysis of a Fermenting Bacterium, Geotoga petraea strain HO-Geo1, isolated from heavy-oil petroleum reservoir in Russia.</title>
        <authorList>
            <person name="Grouzdev D.S."/>
            <person name="Semenova E.M."/>
            <person name="Sokolova D.S."/>
            <person name="Tourova T.P."/>
            <person name="Poltaraus A.B."/>
            <person name="Nazina T.N."/>
        </authorList>
    </citation>
    <scope>NUCLEOTIDE SEQUENCE [LARGE SCALE GENOMIC DNA]</scope>
    <source>
        <strain evidence="2 3">HO-Geo1</strain>
    </source>
</reference>
<dbReference type="SMART" id="SM01252">
    <property type="entry name" value="KilA-N"/>
    <property type="match status" value="1"/>
</dbReference>
<evidence type="ECO:0000313" key="2">
    <source>
        <dbReference type="EMBL" id="TGG87508.1"/>
    </source>
</evidence>
<dbReference type="InterPro" id="IPR017880">
    <property type="entry name" value="KilA_N"/>
</dbReference>
<evidence type="ECO:0000313" key="3">
    <source>
        <dbReference type="Proteomes" id="UP000297288"/>
    </source>
</evidence>
<gene>
    <name evidence="2" type="ORF">E4650_07115</name>
</gene>
<dbReference type="AlphaFoldDB" id="A0A4Z0W0D8"/>
<dbReference type="EMBL" id="SRME01000004">
    <property type="protein sequence ID" value="TGG87508.1"/>
    <property type="molecule type" value="Genomic_DNA"/>
</dbReference>
<protein>
    <submittedName>
        <fullName evidence="2">KilA-N domain-containing protein</fullName>
    </submittedName>
</protein>
<dbReference type="Proteomes" id="UP000297288">
    <property type="component" value="Unassembled WGS sequence"/>
</dbReference>